<evidence type="ECO:0000313" key="3">
    <source>
        <dbReference type="Proteomes" id="UP001610444"/>
    </source>
</evidence>
<reference evidence="2 3" key="1">
    <citation type="submission" date="2024-07" db="EMBL/GenBank/DDBJ databases">
        <title>Section-level genome sequencing and comparative genomics of Aspergillus sections Usti and Cavernicolus.</title>
        <authorList>
            <consortium name="Lawrence Berkeley National Laboratory"/>
            <person name="Nybo J.L."/>
            <person name="Vesth T.C."/>
            <person name="Theobald S."/>
            <person name="Frisvad J.C."/>
            <person name="Larsen T.O."/>
            <person name="Kjaerboelling I."/>
            <person name="Rothschild-Mancinelli K."/>
            <person name="Lyhne E.K."/>
            <person name="Kogle M.E."/>
            <person name="Barry K."/>
            <person name="Clum A."/>
            <person name="Na H."/>
            <person name="Ledsgaard L."/>
            <person name="Lin J."/>
            <person name="Lipzen A."/>
            <person name="Kuo A."/>
            <person name="Riley R."/>
            <person name="Mondo S."/>
            <person name="LaButti K."/>
            <person name="Haridas S."/>
            <person name="Pangalinan J."/>
            <person name="Salamov A.A."/>
            <person name="Simmons B.A."/>
            <person name="Magnuson J.K."/>
            <person name="Chen J."/>
            <person name="Drula E."/>
            <person name="Henrissat B."/>
            <person name="Wiebenga A."/>
            <person name="Lubbers R.J."/>
            <person name="Gomes A.C."/>
            <person name="Macurrencykelacurrency M.R."/>
            <person name="Stajich J."/>
            <person name="Grigoriev I.V."/>
            <person name="Mortensen U.H."/>
            <person name="De vries R.P."/>
            <person name="Baker S.E."/>
            <person name="Andersen M.R."/>
        </authorList>
    </citation>
    <scope>NUCLEOTIDE SEQUENCE [LARGE SCALE GENOMIC DNA]</scope>
    <source>
        <strain evidence="2 3">CBS 756.74</strain>
    </source>
</reference>
<dbReference type="Proteomes" id="UP001610444">
    <property type="component" value="Unassembled WGS sequence"/>
</dbReference>
<dbReference type="GeneID" id="98156093"/>
<sequence length="149" mass="16674">MDDVTDKAYSPMRVRQQRRKSSASKNATSRVFVCQRVAPTPQPYAKNGKVHIPLFHYVSPIAGCQDATRYSGTIARTDCSVSSNYNTLCSPIVIRQPDQMPGLAHSDTPHRRRRSVSGLYLGFQKLAIARQEPIPVTMVSRVSVPYPRQ</sequence>
<keyword evidence="3" id="KW-1185">Reference proteome</keyword>
<accession>A0ABR4JZX9</accession>
<dbReference type="EMBL" id="JBFXLR010000036">
    <property type="protein sequence ID" value="KAL2845634.1"/>
    <property type="molecule type" value="Genomic_DNA"/>
</dbReference>
<evidence type="ECO:0000256" key="1">
    <source>
        <dbReference type="SAM" id="MobiDB-lite"/>
    </source>
</evidence>
<evidence type="ECO:0000313" key="2">
    <source>
        <dbReference type="EMBL" id="KAL2845634.1"/>
    </source>
</evidence>
<organism evidence="2 3">
    <name type="scientific">Aspergillus pseudodeflectus</name>
    <dbReference type="NCBI Taxonomy" id="176178"/>
    <lineage>
        <taxon>Eukaryota</taxon>
        <taxon>Fungi</taxon>
        <taxon>Dikarya</taxon>
        <taxon>Ascomycota</taxon>
        <taxon>Pezizomycotina</taxon>
        <taxon>Eurotiomycetes</taxon>
        <taxon>Eurotiomycetidae</taxon>
        <taxon>Eurotiales</taxon>
        <taxon>Aspergillaceae</taxon>
        <taxon>Aspergillus</taxon>
        <taxon>Aspergillus subgen. Nidulantes</taxon>
    </lineage>
</organism>
<gene>
    <name evidence="2" type="ORF">BJX68DRAFT_242075</name>
</gene>
<proteinExistence type="predicted"/>
<feature type="region of interest" description="Disordered" evidence="1">
    <location>
        <begin position="1"/>
        <end position="27"/>
    </location>
</feature>
<comment type="caution">
    <text evidence="2">The sequence shown here is derived from an EMBL/GenBank/DDBJ whole genome shotgun (WGS) entry which is preliminary data.</text>
</comment>
<name>A0ABR4JZX9_9EURO</name>
<protein>
    <submittedName>
        <fullName evidence="2">Uncharacterized protein</fullName>
    </submittedName>
</protein>
<dbReference type="RefSeq" id="XP_070896768.1">
    <property type="nucleotide sequence ID" value="XM_071040929.1"/>
</dbReference>